<comment type="caution">
    <text evidence="2">The sequence shown here is derived from an EMBL/GenBank/DDBJ whole genome shotgun (WGS) entry which is preliminary data.</text>
</comment>
<evidence type="ECO:0000313" key="3">
    <source>
        <dbReference type="Proteomes" id="UP001465976"/>
    </source>
</evidence>
<sequence>MASPPDPIETIINLVKLGQEIRERYKIYTHAEADLGELDSRLRASLLVLEVFQKVIERGIGSLLYRQQQDIIRLVEHLQGVFDRLDKQLTRFPREEKMSLKGKLRWTFKGKSGYEAILHEMAGWRSEVRDIVDIIKLLQEEEKEEDRNLYKQLFGVCGGTGIRSADAMDDVLHGRGDASELPAVDNDTLSNLEAETNLKDGNRLVIKGHLTFMECRYFETRSPQEIEESIFDVKKLASVLHQVDAASMHILRCRGTTYQAEGYNRSLLLYELPSEPANKSKWTLAQAIEDKRTLKPSLSVRIRYAVEIALAVMFTHAAGLVHKSINTENVLILNNPPSNNNRHESSIYLVGFDAARLRDLSAYSAQRAETDPLKRLFQHPERQIALQDGKVVRFGIRHDMYSLGVVLLELAMWRRVQHINDPDLQKLRSARGQAFDPRKLQAKLAELVEQSLAGLMGTRYADAVLCCLQDTVSEQKTEREMREVFYERVLQSLKQIVV</sequence>
<proteinExistence type="predicted"/>
<protein>
    <recommendedName>
        <fullName evidence="1">Protein kinase domain-containing protein</fullName>
    </recommendedName>
</protein>
<dbReference type="EMBL" id="JBAHYK010003192">
    <property type="protein sequence ID" value="KAL0563801.1"/>
    <property type="molecule type" value="Genomic_DNA"/>
</dbReference>
<dbReference type="Gene3D" id="1.10.510.10">
    <property type="entry name" value="Transferase(Phosphotransferase) domain 1"/>
    <property type="match status" value="1"/>
</dbReference>
<reference evidence="2 3" key="1">
    <citation type="submission" date="2024-02" db="EMBL/GenBank/DDBJ databases">
        <title>A draft genome for the cacao thread blight pathogen Marasmius crinis-equi.</title>
        <authorList>
            <person name="Cohen S.P."/>
            <person name="Baruah I.K."/>
            <person name="Amoako-Attah I."/>
            <person name="Bukari Y."/>
            <person name="Meinhardt L.W."/>
            <person name="Bailey B.A."/>
        </authorList>
    </citation>
    <scope>NUCLEOTIDE SEQUENCE [LARGE SCALE GENOMIC DNA]</scope>
    <source>
        <strain evidence="2 3">GH-76</strain>
    </source>
</reference>
<gene>
    <name evidence="2" type="ORF">V5O48_018263</name>
</gene>
<dbReference type="PANTHER" id="PTHR37542">
    <property type="entry name" value="HELO DOMAIN-CONTAINING PROTEIN-RELATED"/>
    <property type="match status" value="1"/>
</dbReference>
<dbReference type="Proteomes" id="UP001465976">
    <property type="component" value="Unassembled WGS sequence"/>
</dbReference>
<evidence type="ECO:0000259" key="1">
    <source>
        <dbReference type="PROSITE" id="PS50011"/>
    </source>
</evidence>
<dbReference type="PROSITE" id="PS50011">
    <property type="entry name" value="PROTEIN_KINASE_DOM"/>
    <property type="match status" value="1"/>
</dbReference>
<dbReference type="PANTHER" id="PTHR37542:SF3">
    <property type="entry name" value="PRION-INHIBITION AND PROPAGATION HELO DOMAIN-CONTAINING PROTEIN"/>
    <property type="match status" value="1"/>
</dbReference>
<dbReference type="InterPro" id="IPR011009">
    <property type="entry name" value="Kinase-like_dom_sf"/>
</dbReference>
<organism evidence="2 3">
    <name type="scientific">Marasmius crinis-equi</name>
    <dbReference type="NCBI Taxonomy" id="585013"/>
    <lineage>
        <taxon>Eukaryota</taxon>
        <taxon>Fungi</taxon>
        <taxon>Dikarya</taxon>
        <taxon>Basidiomycota</taxon>
        <taxon>Agaricomycotina</taxon>
        <taxon>Agaricomycetes</taxon>
        <taxon>Agaricomycetidae</taxon>
        <taxon>Agaricales</taxon>
        <taxon>Marasmiineae</taxon>
        <taxon>Marasmiaceae</taxon>
        <taxon>Marasmius</taxon>
    </lineage>
</organism>
<dbReference type="InterPro" id="IPR000719">
    <property type="entry name" value="Prot_kinase_dom"/>
</dbReference>
<name>A0ABR3ELN9_9AGAR</name>
<keyword evidence="3" id="KW-1185">Reference proteome</keyword>
<accession>A0ABR3ELN9</accession>
<evidence type="ECO:0000313" key="2">
    <source>
        <dbReference type="EMBL" id="KAL0563801.1"/>
    </source>
</evidence>
<dbReference type="Pfam" id="PF07714">
    <property type="entry name" value="PK_Tyr_Ser-Thr"/>
    <property type="match status" value="1"/>
</dbReference>
<dbReference type="SUPFAM" id="SSF56112">
    <property type="entry name" value="Protein kinase-like (PK-like)"/>
    <property type="match status" value="1"/>
</dbReference>
<dbReference type="InterPro" id="IPR001245">
    <property type="entry name" value="Ser-Thr/Tyr_kinase_cat_dom"/>
</dbReference>
<feature type="domain" description="Protein kinase" evidence="1">
    <location>
        <begin position="167"/>
        <end position="489"/>
    </location>
</feature>